<protein>
    <recommendedName>
        <fullName evidence="3">RnfC Barrel sandwich hybrid domain-containing protein</fullName>
    </recommendedName>
</protein>
<name>A0A7C1ND21_UNCW3</name>
<evidence type="ECO:0000313" key="1">
    <source>
        <dbReference type="EMBL" id="HEA87755.1"/>
    </source>
</evidence>
<reference evidence="1" key="1">
    <citation type="journal article" date="2020" name="mSystems">
        <title>Genome- and Community-Level Interaction Insights into Carbon Utilization and Element Cycling Functions of Hydrothermarchaeota in Hydrothermal Sediment.</title>
        <authorList>
            <person name="Zhou Z."/>
            <person name="Liu Y."/>
            <person name="Xu W."/>
            <person name="Pan J."/>
            <person name="Luo Z.H."/>
            <person name="Li M."/>
        </authorList>
    </citation>
    <scope>NUCLEOTIDE SEQUENCE [LARGE SCALE GENOMIC DNA]</scope>
    <source>
        <strain evidence="1">SpSt-265</strain>
        <strain evidence="2">SpSt-465</strain>
    </source>
</reference>
<gene>
    <name evidence="1" type="ORF">ENP94_07105</name>
    <name evidence="2" type="ORF">ENS16_02755</name>
</gene>
<dbReference type="EMBL" id="DSTU01000004">
    <property type="protein sequence ID" value="HFJ53594.1"/>
    <property type="molecule type" value="Genomic_DNA"/>
</dbReference>
<organism evidence="1">
    <name type="scientific">candidate division WOR-3 bacterium</name>
    <dbReference type="NCBI Taxonomy" id="2052148"/>
    <lineage>
        <taxon>Bacteria</taxon>
        <taxon>Bacteria division WOR-3</taxon>
    </lineage>
</organism>
<accession>A0A7C1ND21</accession>
<dbReference type="AlphaFoldDB" id="A0A7C1ND21"/>
<comment type="caution">
    <text evidence="1">The sequence shown here is derived from an EMBL/GenBank/DDBJ whole genome shotgun (WGS) entry which is preliminary data.</text>
</comment>
<proteinExistence type="predicted"/>
<dbReference type="EMBL" id="DSLG01000008">
    <property type="protein sequence ID" value="HEA87755.1"/>
    <property type="molecule type" value="Genomic_DNA"/>
</dbReference>
<evidence type="ECO:0000313" key="2">
    <source>
        <dbReference type="EMBL" id="HFJ53594.1"/>
    </source>
</evidence>
<evidence type="ECO:0008006" key="3">
    <source>
        <dbReference type="Google" id="ProtNLM"/>
    </source>
</evidence>
<sequence>MAHAYTPGLKVTSRTHIRKIRRLPLPGETLVEKGAQVKGDDIVARTAVPGNVQTVNVAGLLGIPPEDVPNLMIKKVGDPVKKDEVIARSKGLFGLFKSEVRSPVDGTVESISPVTGQVILREPPQPVQIDAYIDGIVDEIIPREGVVVANDVSLIQGIFGVGGETRGILKRIADAPDEIVPAEKIGPDCQNRILIAGSLITYEVIEKALQFGARAIVGGGIEDSTLRRFLGYDIGVAITGSEKKGLTIIVTEGFGTMRMAKRTFELLSTLEGKMASVNGATQIRAGVIRPEVIVPCTDSSGEAKPSQAEGGLALGMLVRIIRQPHFGKIGKVIALPVELQTIETEAKVRVLEVELENGEHIVLPRANVEIIEE</sequence>